<name>A0ABY7DUR1_MYAAR</name>
<keyword evidence="4" id="KW-1185">Reference proteome</keyword>
<gene>
    <name evidence="3" type="ORF">MAR_024783</name>
</gene>
<feature type="region of interest" description="Disordered" evidence="1">
    <location>
        <begin position="314"/>
        <end position="349"/>
    </location>
</feature>
<sequence length="349" mass="39956">MNMSQLLTLDTQQLVNDSFDNKENTAPGRFWRPLTDNDIRTKQKNVVPANTSRSNNFALGVWQDWAEHRNLQPETRHECSYPIPVDISNFVSYQDMDFWLQRFICEIRRKNGQPNPPQTLQNIASGLQRYLHVEKSAKVNFFDSHDSTFAGFRKTIDSRMRELTNEGVGVEQKRSDPMSKEDERTMWEKGVFSMDTSKGLSNAVFFYNEEVSKTLEPVLPEEFKKPKIEPIPEPEEPAKSSGFQSESPLIHTLHSRMFELTRDFLGMFLKPENITQHPSQHVELDITDKSLGDYAFVGSPVLLGTLQSLSRLTHHAGKRSMGKEAEDKGAFGGSKPGQQPKKQFNQSMR</sequence>
<evidence type="ECO:0000313" key="3">
    <source>
        <dbReference type="EMBL" id="WAR00411.1"/>
    </source>
</evidence>
<feature type="compositionally biased region" description="Polar residues" evidence="1">
    <location>
        <begin position="336"/>
        <end position="349"/>
    </location>
</feature>
<protein>
    <recommendedName>
        <fullName evidence="2">QRICH1-like domain-containing protein</fullName>
    </recommendedName>
</protein>
<evidence type="ECO:0000259" key="2">
    <source>
        <dbReference type="Pfam" id="PF25561"/>
    </source>
</evidence>
<accession>A0ABY7DUR1</accession>
<evidence type="ECO:0000313" key="4">
    <source>
        <dbReference type="Proteomes" id="UP001164746"/>
    </source>
</evidence>
<dbReference type="Proteomes" id="UP001164746">
    <property type="component" value="Chromosome 3"/>
</dbReference>
<reference evidence="3" key="1">
    <citation type="submission" date="2022-11" db="EMBL/GenBank/DDBJ databases">
        <title>Centuries of genome instability and evolution in soft-shell clam transmissible cancer (bioRxiv).</title>
        <authorList>
            <person name="Hart S.F.M."/>
            <person name="Yonemitsu M.A."/>
            <person name="Giersch R.M."/>
            <person name="Beal B.F."/>
            <person name="Arriagada G."/>
            <person name="Davis B.W."/>
            <person name="Ostrander E.A."/>
            <person name="Goff S.P."/>
            <person name="Metzger M.J."/>
        </authorList>
    </citation>
    <scope>NUCLEOTIDE SEQUENCE</scope>
    <source>
        <strain evidence="3">MELC-2E11</strain>
        <tissue evidence="3">Siphon/mantle</tissue>
    </source>
</reference>
<dbReference type="InterPro" id="IPR052787">
    <property type="entry name" value="MAVS"/>
</dbReference>
<dbReference type="InterPro" id="IPR057926">
    <property type="entry name" value="QRICH1_dom"/>
</dbReference>
<evidence type="ECO:0000256" key="1">
    <source>
        <dbReference type="SAM" id="MobiDB-lite"/>
    </source>
</evidence>
<organism evidence="3 4">
    <name type="scientific">Mya arenaria</name>
    <name type="common">Soft-shell clam</name>
    <dbReference type="NCBI Taxonomy" id="6604"/>
    <lineage>
        <taxon>Eukaryota</taxon>
        <taxon>Metazoa</taxon>
        <taxon>Spiralia</taxon>
        <taxon>Lophotrochozoa</taxon>
        <taxon>Mollusca</taxon>
        <taxon>Bivalvia</taxon>
        <taxon>Autobranchia</taxon>
        <taxon>Heteroconchia</taxon>
        <taxon>Euheterodonta</taxon>
        <taxon>Imparidentia</taxon>
        <taxon>Neoheterodontei</taxon>
        <taxon>Myida</taxon>
        <taxon>Myoidea</taxon>
        <taxon>Myidae</taxon>
        <taxon>Mya</taxon>
    </lineage>
</organism>
<feature type="domain" description="QRICH1-like" evidence="2">
    <location>
        <begin position="56"/>
        <end position="161"/>
    </location>
</feature>
<proteinExistence type="predicted"/>
<dbReference type="EMBL" id="CP111014">
    <property type="protein sequence ID" value="WAR00411.1"/>
    <property type="molecule type" value="Genomic_DNA"/>
</dbReference>
<dbReference type="Pfam" id="PF25561">
    <property type="entry name" value="QRICH1"/>
    <property type="match status" value="1"/>
</dbReference>
<dbReference type="PANTHER" id="PTHR21446:SF13">
    <property type="entry name" value="DUF3504 DOMAIN-CONTAINING PROTEIN"/>
    <property type="match status" value="1"/>
</dbReference>
<dbReference type="PANTHER" id="PTHR21446">
    <property type="entry name" value="DUF3504 DOMAIN-CONTAINING PROTEIN"/>
    <property type="match status" value="1"/>
</dbReference>